<comment type="caution">
    <text evidence="3">The sequence shown here is derived from an EMBL/GenBank/DDBJ whole genome shotgun (WGS) entry which is preliminary data.</text>
</comment>
<dbReference type="EMBL" id="JAELUR010000006">
    <property type="protein sequence ID" value="KAG7430318.1"/>
    <property type="molecule type" value="Genomic_DNA"/>
</dbReference>
<organism evidence="3 4">
    <name type="scientific">Fusarium oxysporum f. sp. raphani</name>
    <dbReference type="NCBI Taxonomy" id="96318"/>
    <lineage>
        <taxon>Eukaryota</taxon>
        <taxon>Fungi</taxon>
        <taxon>Dikarya</taxon>
        <taxon>Ascomycota</taxon>
        <taxon>Pezizomycotina</taxon>
        <taxon>Sordariomycetes</taxon>
        <taxon>Hypocreomycetidae</taxon>
        <taxon>Hypocreales</taxon>
        <taxon>Nectriaceae</taxon>
        <taxon>Fusarium</taxon>
        <taxon>Fusarium oxysporum species complex</taxon>
    </lineage>
</organism>
<reference evidence="3" key="1">
    <citation type="submission" date="2021-04" db="EMBL/GenBank/DDBJ databases">
        <title>First draft genome resource for Brassicaceae pathogens Fusarium oxysporum f. sp. raphani and Fusarium oxysporum f. sp. rapae.</title>
        <authorList>
            <person name="Asai S."/>
        </authorList>
    </citation>
    <scope>NUCLEOTIDE SEQUENCE</scope>
    <source>
        <strain evidence="3">Tf1262</strain>
    </source>
</reference>
<evidence type="ECO:0000313" key="4">
    <source>
        <dbReference type="Proteomes" id="UP000693942"/>
    </source>
</evidence>
<dbReference type="Proteomes" id="UP000693942">
    <property type="component" value="Unassembled WGS sequence"/>
</dbReference>
<feature type="region of interest" description="Disordered" evidence="1">
    <location>
        <begin position="1"/>
        <end position="21"/>
    </location>
</feature>
<gene>
    <name evidence="3" type="ORF">Forpi1262_v008255</name>
    <name evidence="2" type="ORF">Forpi1262_v009325</name>
</gene>
<evidence type="ECO:0000313" key="2">
    <source>
        <dbReference type="EMBL" id="KAG7430318.1"/>
    </source>
</evidence>
<name>A0A8J5PVK5_FUSOX</name>
<evidence type="ECO:0000313" key="3">
    <source>
        <dbReference type="EMBL" id="KAG7431729.1"/>
    </source>
</evidence>
<dbReference type="EMBL" id="JAELUR010000005">
    <property type="protein sequence ID" value="KAG7431729.1"/>
    <property type="molecule type" value="Genomic_DNA"/>
</dbReference>
<dbReference type="AlphaFoldDB" id="A0A8J5PVK5"/>
<protein>
    <submittedName>
        <fullName evidence="3">Uncharacterized protein</fullName>
    </submittedName>
</protein>
<accession>A0A8J5PVK5</accession>
<proteinExistence type="predicted"/>
<evidence type="ECO:0000256" key="1">
    <source>
        <dbReference type="SAM" id="MobiDB-lite"/>
    </source>
</evidence>
<sequence>MGHRNRPLSLNGESANPSIAKNAGAPSYDAIASSHAPPVDVADARPAAATGSLPSTLCQPKLPVYPVLPSRRRLNRAAEWRTCPPWDQTEPVLRSRCFKHVLEKRLNHLYIHTGKRCSRDQPRNVVVVIPHRLFHSLRAYQFKKSWSYFRPGPAATI</sequence>